<dbReference type="EMBL" id="BSXU01010126">
    <property type="protein sequence ID" value="GME71038.1"/>
    <property type="molecule type" value="Genomic_DNA"/>
</dbReference>
<feature type="transmembrane region" description="Helical" evidence="2">
    <location>
        <begin position="27"/>
        <end position="50"/>
    </location>
</feature>
<evidence type="ECO:0000256" key="1">
    <source>
        <dbReference type="SAM" id="MobiDB-lite"/>
    </source>
</evidence>
<reference evidence="4" key="1">
    <citation type="submission" date="2023-04" db="EMBL/GenBank/DDBJ databases">
        <title>Ambrosiozyma monospora NBRC 1965.</title>
        <authorList>
            <person name="Ichikawa N."/>
            <person name="Sato H."/>
            <person name="Tonouchi N."/>
        </authorList>
    </citation>
    <scope>NUCLEOTIDE SEQUENCE</scope>
    <source>
        <strain evidence="4">NBRC 1965</strain>
    </source>
</reference>
<dbReference type="Proteomes" id="UP001165063">
    <property type="component" value="Unassembled WGS sequence"/>
</dbReference>
<keyword evidence="5" id="KW-1185">Reference proteome</keyword>
<dbReference type="OrthoDB" id="8904098at2759"/>
<dbReference type="AlphaFoldDB" id="A0A9W6T199"/>
<feature type="region of interest" description="Disordered" evidence="1">
    <location>
        <begin position="71"/>
        <end position="101"/>
    </location>
</feature>
<name>A0A9W6T199_AMBMO</name>
<evidence type="ECO:0000313" key="5">
    <source>
        <dbReference type="Proteomes" id="UP001165063"/>
    </source>
</evidence>
<keyword evidence="2" id="KW-0812">Transmembrane</keyword>
<feature type="signal peptide" evidence="3">
    <location>
        <begin position="1"/>
        <end position="17"/>
    </location>
</feature>
<evidence type="ECO:0000256" key="2">
    <source>
        <dbReference type="SAM" id="Phobius"/>
    </source>
</evidence>
<feature type="compositionally biased region" description="Acidic residues" evidence="1">
    <location>
        <begin position="79"/>
        <end position="88"/>
    </location>
</feature>
<accession>A0A9W6T199</accession>
<sequence length="101" mass="11148">MALFLLMNAFSAAISEAISAVLVDPHLIWPFTGMAAAGGFFSLCFLIHYWNLDKVMAKEALERERALQDSFGGLGEKKDEDEEEEEADLQSSASDAPRVQH</sequence>
<keyword evidence="2" id="KW-0472">Membrane</keyword>
<organism evidence="4 5">
    <name type="scientific">Ambrosiozyma monospora</name>
    <name type="common">Yeast</name>
    <name type="synonym">Endomycopsis monosporus</name>
    <dbReference type="NCBI Taxonomy" id="43982"/>
    <lineage>
        <taxon>Eukaryota</taxon>
        <taxon>Fungi</taxon>
        <taxon>Dikarya</taxon>
        <taxon>Ascomycota</taxon>
        <taxon>Saccharomycotina</taxon>
        <taxon>Pichiomycetes</taxon>
        <taxon>Pichiales</taxon>
        <taxon>Pichiaceae</taxon>
        <taxon>Ambrosiozyma</taxon>
    </lineage>
</organism>
<evidence type="ECO:0000313" key="4">
    <source>
        <dbReference type="EMBL" id="GME71038.1"/>
    </source>
</evidence>
<feature type="chain" id="PRO_5040861225" evidence="3">
    <location>
        <begin position="18"/>
        <end position="101"/>
    </location>
</feature>
<comment type="caution">
    <text evidence="4">The sequence shown here is derived from an EMBL/GenBank/DDBJ whole genome shotgun (WGS) entry which is preliminary data.</text>
</comment>
<proteinExistence type="predicted"/>
<evidence type="ECO:0000256" key="3">
    <source>
        <dbReference type="SAM" id="SignalP"/>
    </source>
</evidence>
<protein>
    <submittedName>
        <fullName evidence="4">Unnamed protein product</fullName>
    </submittedName>
</protein>
<keyword evidence="2" id="KW-1133">Transmembrane helix</keyword>
<gene>
    <name evidence="4" type="ORF">Amon01_000924200</name>
</gene>
<keyword evidence="3" id="KW-0732">Signal</keyword>